<comment type="subcellular location">
    <subcellularLocation>
        <location evidence="1">Plastid</location>
        <location evidence="1">Chloroplast</location>
    </subcellularLocation>
</comment>
<dbReference type="EMBL" id="JADAQX010000929">
    <property type="protein sequence ID" value="KAF8819145.1"/>
    <property type="molecule type" value="Genomic_DNA"/>
</dbReference>
<keyword evidence="4" id="KW-0687">Ribonucleoprotein</keyword>
<dbReference type="GO" id="GO:0005840">
    <property type="term" value="C:ribosome"/>
    <property type="evidence" value="ECO:0007669"/>
    <property type="project" value="UniProtKB-KW"/>
</dbReference>
<organism evidence="5 6">
    <name type="scientific">Cardiosporidium cionae</name>
    <dbReference type="NCBI Taxonomy" id="476202"/>
    <lineage>
        <taxon>Eukaryota</taxon>
        <taxon>Sar</taxon>
        <taxon>Alveolata</taxon>
        <taxon>Apicomplexa</taxon>
        <taxon>Aconoidasida</taxon>
        <taxon>Nephromycida</taxon>
        <taxon>Cardiosporidium</taxon>
    </lineage>
</organism>
<reference evidence="5 6" key="1">
    <citation type="journal article" date="2020" name="bioRxiv">
        <title>Metabolic contributions of an alphaproteobacterial endosymbiont in the apicomplexan Cardiosporidium cionae.</title>
        <authorList>
            <person name="Hunter E.S."/>
            <person name="Paight C.J."/>
            <person name="Lane C.E."/>
        </authorList>
    </citation>
    <scope>NUCLEOTIDE SEQUENCE [LARGE SCALE GENOMIC DNA]</scope>
    <source>
        <strain evidence="5">ESH_2018</strain>
    </source>
</reference>
<evidence type="ECO:0000256" key="2">
    <source>
        <dbReference type="ARBA" id="ARBA00006194"/>
    </source>
</evidence>
<evidence type="ECO:0000256" key="1">
    <source>
        <dbReference type="ARBA" id="ARBA00004229"/>
    </source>
</evidence>
<dbReference type="Proteomes" id="UP000823046">
    <property type="component" value="Unassembled WGS sequence"/>
</dbReference>
<dbReference type="InterPro" id="IPR001971">
    <property type="entry name" value="Ribosomal_uS11"/>
</dbReference>
<protein>
    <submittedName>
        <fullName evidence="5">Ribosomal protein S11</fullName>
    </submittedName>
</protein>
<evidence type="ECO:0000256" key="3">
    <source>
        <dbReference type="ARBA" id="ARBA00022980"/>
    </source>
</evidence>
<comment type="caution">
    <text evidence="5">The sequence shown here is derived from an EMBL/GenBank/DDBJ whole genome shotgun (WGS) entry which is preliminary data.</text>
</comment>
<name>A0ABQ7J632_9APIC</name>
<keyword evidence="3 5" id="KW-0689">Ribosomal protein</keyword>
<dbReference type="PANTHER" id="PTHR11759">
    <property type="entry name" value="40S RIBOSOMAL PROTEIN S14/30S RIBOSOMAL PROTEIN S11"/>
    <property type="match status" value="1"/>
</dbReference>
<accession>A0ABQ7J632</accession>
<comment type="similarity">
    <text evidence="2">Belongs to the universal ribosomal protein uS11 family.</text>
</comment>
<evidence type="ECO:0000256" key="4">
    <source>
        <dbReference type="ARBA" id="ARBA00023274"/>
    </source>
</evidence>
<dbReference type="SUPFAM" id="SSF53137">
    <property type="entry name" value="Translational machinery components"/>
    <property type="match status" value="1"/>
</dbReference>
<gene>
    <name evidence="5" type="ORF">IE077_004280</name>
</gene>
<dbReference type="Gene3D" id="3.30.420.80">
    <property type="entry name" value="Ribosomal protein S11"/>
    <property type="match status" value="1"/>
</dbReference>
<evidence type="ECO:0000313" key="5">
    <source>
        <dbReference type="EMBL" id="KAF8819145.1"/>
    </source>
</evidence>
<dbReference type="Pfam" id="PF00411">
    <property type="entry name" value="Ribosomal_S11"/>
    <property type="match status" value="1"/>
</dbReference>
<dbReference type="InterPro" id="IPR036967">
    <property type="entry name" value="Ribosomal_uS11_sf"/>
</dbReference>
<keyword evidence="6" id="KW-1185">Reference proteome</keyword>
<sequence>MLGRGGCAFAMQDRFLRMPIHFSSISFVPLLGPLAQSVRFSGCVFDLQRCFATSQGSYMKSKPTAAGLSPPAQKALATVTSQLRSTKVSSNSSLSEIPRPRRTLSKKELKTLEGSSRRYQLMGDRPEFHNIDRNKNDHIVEPTDKFQVVLTTSKNNVHIQVNNRSRDYRTIFSSCAGNVGIFKAAQQTTHAAERIALNIARKCKRFGISHVDVKFRRIMRIDTCLQAFMQAGLTVTSLTHEPLLPKCGQNSAKPRKRRRV</sequence>
<evidence type="ECO:0000313" key="6">
    <source>
        <dbReference type="Proteomes" id="UP000823046"/>
    </source>
</evidence>
<proteinExistence type="inferred from homology"/>